<evidence type="ECO:0000313" key="2">
    <source>
        <dbReference type="Proteomes" id="UP000821853"/>
    </source>
</evidence>
<proteinExistence type="predicted"/>
<comment type="caution">
    <text evidence="1">The sequence shown here is derived from an EMBL/GenBank/DDBJ whole genome shotgun (WGS) entry which is preliminary data.</text>
</comment>
<evidence type="ECO:0000313" key="1">
    <source>
        <dbReference type="EMBL" id="KAH9365839.1"/>
    </source>
</evidence>
<sequence>MPTTPTDVASGPDEGTRRGAEVVFLATNSRNIDENHPVLVIPDWSSGFEWSLPGIRNFQVKKMESHPEGPLSRSNGRVVQSYKKIYFVYATHAATVSHNDSWWFDVYKALLGFAPTASTVLMLHNCKVGRQGPHYIVHPLRDCNSPIRADEAI</sequence>
<keyword evidence="2" id="KW-1185">Reference proteome</keyword>
<protein>
    <submittedName>
        <fullName evidence="1">Uncharacterized protein</fullName>
    </submittedName>
</protein>
<dbReference type="Proteomes" id="UP000821853">
    <property type="component" value="Unassembled WGS sequence"/>
</dbReference>
<dbReference type="EMBL" id="JABSTR010000003">
    <property type="protein sequence ID" value="KAH9365839.1"/>
    <property type="molecule type" value="Genomic_DNA"/>
</dbReference>
<organism evidence="1 2">
    <name type="scientific">Haemaphysalis longicornis</name>
    <name type="common">Bush tick</name>
    <dbReference type="NCBI Taxonomy" id="44386"/>
    <lineage>
        <taxon>Eukaryota</taxon>
        <taxon>Metazoa</taxon>
        <taxon>Ecdysozoa</taxon>
        <taxon>Arthropoda</taxon>
        <taxon>Chelicerata</taxon>
        <taxon>Arachnida</taxon>
        <taxon>Acari</taxon>
        <taxon>Parasitiformes</taxon>
        <taxon>Ixodida</taxon>
        <taxon>Ixodoidea</taxon>
        <taxon>Ixodidae</taxon>
        <taxon>Haemaphysalinae</taxon>
        <taxon>Haemaphysalis</taxon>
    </lineage>
</organism>
<dbReference type="AlphaFoldDB" id="A0A9J6FSN6"/>
<accession>A0A9J6FSN6</accession>
<dbReference type="VEuPathDB" id="VectorBase:HLOH_045824"/>
<name>A0A9J6FSN6_HAELO</name>
<gene>
    <name evidence="1" type="ORF">HPB48_013375</name>
</gene>
<reference evidence="1 2" key="1">
    <citation type="journal article" date="2020" name="Cell">
        <title>Large-Scale Comparative Analyses of Tick Genomes Elucidate Their Genetic Diversity and Vector Capacities.</title>
        <authorList>
            <consortium name="Tick Genome and Microbiome Consortium (TIGMIC)"/>
            <person name="Jia N."/>
            <person name="Wang J."/>
            <person name="Shi W."/>
            <person name="Du L."/>
            <person name="Sun Y."/>
            <person name="Zhan W."/>
            <person name="Jiang J.F."/>
            <person name="Wang Q."/>
            <person name="Zhang B."/>
            <person name="Ji P."/>
            <person name="Bell-Sakyi L."/>
            <person name="Cui X.M."/>
            <person name="Yuan T.T."/>
            <person name="Jiang B.G."/>
            <person name="Yang W.F."/>
            <person name="Lam T.T."/>
            <person name="Chang Q.C."/>
            <person name="Ding S.J."/>
            <person name="Wang X.J."/>
            <person name="Zhu J.G."/>
            <person name="Ruan X.D."/>
            <person name="Zhao L."/>
            <person name="Wei J.T."/>
            <person name="Ye R.Z."/>
            <person name="Que T.C."/>
            <person name="Du C.H."/>
            <person name="Zhou Y.H."/>
            <person name="Cheng J.X."/>
            <person name="Dai P.F."/>
            <person name="Guo W.B."/>
            <person name="Han X.H."/>
            <person name="Huang E.J."/>
            <person name="Li L.F."/>
            <person name="Wei W."/>
            <person name="Gao Y.C."/>
            <person name="Liu J.Z."/>
            <person name="Shao H.Z."/>
            <person name="Wang X."/>
            <person name="Wang C.C."/>
            <person name="Yang T.C."/>
            <person name="Huo Q.B."/>
            <person name="Li W."/>
            <person name="Chen H.Y."/>
            <person name="Chen S.E."/>
            <person name="Zhou L.G."/>
            <person name="Ni X.B."/>
            <person name="Tian J.H."/>
            <person name="Sheng Y."/>
            <person name="Liu T."/>
            <person name="Pan Y.S."/>
            <person name="Xia L.Y."/>
            <person name="Li J."/>
            <person name="Zhao F."/>
            <person name="Cao W.C."/>
        </authorList>
    </citation>
    <scope>NUCLEOTIDE SEQUENCE [LARGE SCALE GENOMIC DNA]</scope>
    <source>
        <strain evidence="1">HaeL-2018</strain>
    </source>
</reference>